<proteinExistence type="predicted"/>
<dbReference type="AlphaFoldDB" id="A0A5B7I5M8"/>
<dbReference type="Proteomes" id="UP000324222">
    <property type="component" value="Unassembled WGS sequence"/>
</dbReference>
<accession>A0A5B7I5M8</accession>
<evidence type="ECO:0000313" key="2">
    <source>
        <dbReference type="Proteomes" id="UP000324222"/>
    </source>
</evidence>
<sequence>MDRLDNTHRKSLAVLSRFSSVSNGSLTLKPKGAKTK</sequence>
<comment type="caution">
    <text evidence="1">The sequence shown here is derived from an EMBL/GenBank/DDBJ whole genome shotgun (WGS) entry which is preliminary data.</text>
</comment>
<organism evidence="1 2">
    <name type="scientific">Portunus trituberculatus</name>
    <name type="common">Swimming crab</name>
    <name type="synonym">Neptunus trituberculatus</name>
    <dbReference type="NCBI Taxonomy" id="210409"/>
    <lineage>
        <taxon>Eukaryota</taxon>
        <taxon>Metazoa</taxon>
        <taxon>Ecdysozoa</taxon>
        <taxon>Arthropoda</taxon>
        <taxon>Crustacea</taxon>
        <taxon>Multicrustacea</taxon>
        <taxon>Malacostraca</taxon>
        <taxon>Eumalacostraca</taxon>
        <taxon>Eucarida</taxon>
        <taxon>Decapoda</taxon>
        <taxon>Pleocyemata</taxon>
        <taxon>Brachyura</taxon>
        <taxon>Eubrachyura</taxon>
        <taxon>Portunoidea</taxon>
        <taxon>Portunidae</taxon>
        <taxon>Portuninae</taxon>
        <taxon>Portunus</taxon>
    </lineage>
</organism>
<protein>
    <submittedName>
        <fullName evidence="1">Uncharacterized protein</fullName>
    </submittedName>
</protein>
<dbReference type="EMBL" id="VSRR010046274">
    <property type="protein sequence ID" value="MPC77613.1"/>
    <property type="molecule type" value="Genomic_DNA"/>
</dbReference>
<reference evidence="1 2" key="1">
    <citation type="submission" date="2019-05" db="EMBL/GenBank/DDBJ databases">
        <title>Another draft genome of Portunus trituberculatus and its Hox gene families provides insights of decapod evolution.</title>
        <authorList>
            <person name="Jeong J.-H."/>
            <person name="Song I."/>
            <person name="Kim S."/>
            <person name="Choi T."/>
            <person name="Kim D."/>
            <person name="Ryu S."/>
            <person name="Kim W."/>
        </authorList>
    </citation>
    <scope>NUCLEOTIDE SEQUENCE [LARGE SCALE GENOMIC DNA]</scope>
    <source>
        <tissue evidence="1">Muscle</tissue>
    </source>
</reference>
<gene>
    <name evidence="1" type="ORF">E2C01_072071</name>
</gene>
<keyword evidence="2" id="KW-1185">Reference proteome</keyword>
<name>A0A5B7I5M8_PORTR</name>
<evidence type="ECO:0000313" key="1">
    <source>
        <dbReference type="EMBL" id="MPC77613.1"/>
    </source>
</evidence>